<dbReference type="GO" id="GO:0003755">
    <property type="term" value="F:peptidyl-prolyl cis-trans isomerase activity"/>
    <property type="evidence" value="ECO:0007669"/>
    <property type="project" value="InterPro"/>
</dbReference>
<protein>
    <recommendedName>
        <fullName evidence="1">PpiC domain-containing protein</fullName>
    </recommendedName>
</protein>
<dbReference type="PANTHER" id="PTHR47245:SF2">
    <property type="entry name" value="PEPTIDYL-PROLYL CIS-TRANS ISOMERASE HP_0175-RELATED"/>
    <property type="match status" value="1"/>
</dbReference>
<proteinExistence type="predicted"/>
<dbReference type="AlphaFoldDB" id="A0A2S9YAM3"/>
<dbReference type="Pfam" id="PF13145">
    <property type="entry name" value="Rotamase_2"/>
    <property type="match status" value="1"/>
</dbReference>
<evidence type="ECO:0000259" key="1">
    <source>
        <dbReference type="Pfam" id="PF13145"/>
    </source>
</evidence>
<name>A0A2S9YAM3_9BACT</name>
<sequence length="272" mass="30334">MSARRFYREPLLHFAVLGVALFGLYALVGEDRDASTILVSGETQAQIQAQQTRRLGRAPTPEELEAATQAWVDGEILYREARALGLDQGDPIVRRRLTQKLLFTYEDGADPPEPSDAQLEQWIRDHPDRFTEPPRIGLRHVFVPSSSRVTPEAKLRELEAALAGGADPSTLGHAFALGQTIMAKTVAELDRSFGPEFGERVAALPDAGWHRVRSLYGWHLVHVEARTPGRLATLDEARGQARDGLLRERRASARADAMDDLRARYELERPDV</sequence>
<comment type="caution">
    <text evidence="2">The sequence shown here is derived from an EMBL/GenBank/DDBJ whole genome shotgun (WGS) entry which is preliminary data.</text>
</comment>
<dbReference type="InterPro" id="IPR050245">
    <property type="entry name" value="PrsA_foldase"/>
</dbReference>
<dbReference type="RefSeq" id="WP_181197719.1">
    <property type="nucleotide sequence ID" value="NZ_PVNK01000127.1"/>
</dbReference>
<accession>A0A2S9YAM3</accession>
<dbReference type="PANTHER" id="PTHR47245">
    <property type="entry name" value="PEPTIDYLPROLYL ISOMERASE"/>
    <property type="match status" value="1"/>
</dbReference>
<reference evidence="2 3" key="1">
    <citation type="submission" date="2018-03" db="EMBL/GenBank/DDBJ databases">
        <title>Draft Genome Sequences of the Obligatory Marine Myxobacteria Enhygromyxa salina SWB005.</title>
        <authorList>
            <person name="Poehlein A."/>
            <person name="Moghaddam J.A."/>
            <person name="Harms H."/>
            <person name="Alanjari M."/>
            <person name="Koenig G.M."/>
            <person name="Daniel R."/>
            <person name="Schaeberle T.F."/>
        </authorList>
    </citation>
    <scope>NUCLEOTIDE SEQUENCE [LARGE SCALE GENOMIC DNA]</scope>
    <source>
        <strain evidence="2 3">SWB005</strain>
    </source>
</reference>
<feature type="domain" description="PpiC" evidence="1">
    <location>
        <begin position="114"/>
        <end position="238"/>
    </location>
</feature>
<gene>
    <name evidence="2" type="ORF">ENSA5_26230</name>
</gene>
<dbReference type="InterPro" id="IPR000297">
    <property type="entry name" value="PPIase_PpiC"/>
</dbReference>
<evidence type="ECO:0000313" key="2">
    <source>
        <dbReference type="EMBL" id="PRQ02164.1"/>
    </source>
</evidence>
<dbReference type="Proteomes" id="UP000237968">
    <property type="component" value="Unassembled WGS sequence"/>
</dbReference>
<keyword evidence="3" id="KW-1185">Reference proteome</keyword>
<organism evidence="2 3">
    <name type="scientific">Enhygromyxa salina</name>
    <dbReference type="NCBI Taxonomy" id="215803"/>
    <lineage>
        <taxon>Bacteria</taxon>
        <taxon>Pseudomonadati</taxon>
        <taxon>Myxococcota</taxon>
        <taxon>Polyangia</taxon>
        <taxon>Nannocystales</taxon>
        <taxon>Nannocystaceae</taxon>
        <taxon>Enhygromyxa</taxon>
    </lineage>
</organism>
<dbReference type="EMBL" id="PVNK01000127">
    <property type="protein sequence ID" value="PRQ02164.1"/>
    <property type="molecule type" value="Genomic_DNA"/>
</dbReference>
<evidence type="ECO:0000313" key="3">
    <source>
        <dbReference type="Proteomes" id="UP000237968"/>
    </source>
</evidence>